<proteinExistence type="predicted"/>
<protein>
    <submittedName>
        <fullName evidence="2">Uncharacterized protein</fullName>
    </submittedName>
</protein>
<feature type="region of interest" description="Disordered" evidence="1">
    <location>
        <begin position="305"/>
        <end position="326"/>
    </location>
</feature>
<dbReference type="InterPro" id="IPR004244">
    <property type="entry name" value="Transposase_22"/>
</dbReference>
<accession>A0AAV7MNU1</accession>
<dbReference type="AlphaFoldDB" id="A0AAV7MNU1"/>
<dbReference type="PANTHER" id="PTHR11505">
    <property type="entry name" value="L1 TRANSPOSABLE ELEMENT-RELATED"/>
    <property type="match status" value="1"/>
</dbReference>
<comment type="caution">
    <text evidence="2">The sequence shown here is derived from an EMBL/GenBank/DDBJ whole genome shotgun (WGS) entry which is preliminary data.</text>
</comment>
<reference evidence="2" key="1">
    <citation type="journal article" date="2022" name="bioRxiv">
        <title>Sequencing and chromosome-scale assembly of the giantPleurodeles waltlgenome.</title>
        <authorList>
            <person name="Brown T."/>
            <person name="Elewa A."/>
            <person name="Iarovenko S."/>
            <person name="Subramanian E."/>
            <person name="Araus A.J."/>
            <person name="Petzold A."/>
            <person name="Susuki M."/>
            <person name="Suzuki K.-i.T."/>
            <person name="Hayashi T."/>
            <person name="Toyoda A."/>
            <person name="Oliveira C."/>
            <person name="Osipova E."/>
            <person name="Leigh N.D."/>
            <person name="Simon A."/>
            <person name="Yun M.H."/>
        </authorList>
    </citation>
    <scope>NUCLEOTIDE SEQUENCE</scope>
    <source>
        <strain evidence="2">20211129_DDA</strain>
        <tissue evidence="2">Liver</tissue>
    </source>
</reference>
<gene>
    <name evidence="2" type="ORF">NDU88_002585</name>
</gene>
<organism evidence="2 3">
    <name type="scientific">Pleurodeles waltl</name>
    <name type="common">Iberian ribbed newt</name>
    <dbReference type="NCBI Taxonomy" id="8319"/>
    <lineage>
        <taxon>Eukaryota</taxon>
        <taxon>Metazoa</taxon>
        <taxon>Chordata</taxon>
        <taxon>Craniata</taxon>
        <taxon>Vertebrata</taxon>
        <taxon>Euteleostomi</taxon>
        <taxon>Amphibia</taxon>
        <taxon>Batrachia</taxon>
        <taxon>Caudata</taxon>
        <taxon>Salamandroidea</taxon>
        <taxon>Salamandridae</taxon>
        <taxon>Pleurodelinae</taxon>
        <taxon>Pleurodeles</taxon>
    </lineage>
</organism>
<keyword evidence="3" id="KW-1185">Reference proteome</keyword>
<dbReference type="EMBL" id="JANPWB010000013">
    <property type="protein sequence ID" value="KAJ1105177.1"/>
    <property type="molecule type" value="Genomic_DNA"/>
</dbReference>
<name>A0AAV7MNU1_PLEWA</name>
<evidence type="ECO:0000313" key="3">
    <source>
        <dbReference type="Proteomes" id="UP001066276"/>
    </source>
</evidence>
<sequence length="326" mass="36980">MPGGRSASKHFSKPAWQLLFSEAVQLTKPAPSSTQCPEMASTEEATTMDRILQEIMAVRRRLEGMDLSITSLTSETKSMSLDIAGFQYRVTGLEHRMATVEGNMDTVPDRDQELEFLRSKLIDLEDRSRRDNIRLFGFPEQSEGTGTPSFLRTVLPQLTETVFDPPLEIHRAHGLGPRRKDDSSKPHPIIACLLTHKQVLVVARACGPLKTNGHEICITADFLRETNERQRGFLALRPKMRQLEVKYGLFDPQDCGPPKMEYLRTFTTKKTCDYTWTTHNPCLWIQQTLTALRAHPVKIMRLHSHHSNRREQTAPHRPSNSGQGLG</sequence>
<dbReference type="Proteomes" id="UP001066276">
    <property type="component" value="Chromosome 9"/>
</dbReference>
<evidence type="ECO:0000313" key="2">
    <source>
        <dbReference type="EMBL" id="KAJ1105177.1"/>
    </source>
</evidence>
<dbReference type="Gene3D" id="3.30.70.1820">
    <property type="entry name" value="L1 transposable element, RRM domain"/>
    <property type="match status" value="1"/>
</dbReference>
<evidence type="ECO:0000256" key="1">
    <source>
        <dbReference type="SAM" id="MobiDB-lite"/>
    </source>
</evidence>